<accession>Q0SBY3</accession>
<evidence type="ECO:0000313" key="2">
    <source>
        <dbReference type="EMBL" id="ABG94953.1"/>
    </source>
</evidence>
<feature type="region of interest" description="Disordered" evidence="1">
    <location>
        <begin position="1"/>
        <end position="67"/>
    </location>
</feature>
<evidence type="ECO:0000313" key="3">
    <source>
        <dbReference type="Proteomes" id="UP000008710"/>
    </source>
</evidence>
<dbReference type="Proteomes" id="UP000008710">
    <property type="component" value="Chromosome"/>
</dbReference>
<reference evidence="3" key="1">
    <citation type="journal article" date="2006" name="Proc. Natl. Acad. Sci. U.S.A.">
        <title>The complete genome of Rhodococcus sp. RHA1 provides insights into a catabolic powerhouse.</title>
        <authorList>
            <person name="McLeod M.P."/>
            <person name="Warren R.L."/>
            <person name="Hsiao W.W.L."/>
            <person name="Araki N."/>
            <person name="Myhre M."/>
            <person name="Fernandes C."/>
            <person name="Miyazawa D."/>
            <person name="Wong W."/>
            <person name="Lillquist A.L."/>
            <person name="Wang D."/>
            <person name="Dosanjh M."/>
            <person name="Hara H."/>
            <person name="Petrescu A."/>
            <person name="Morin R.D."/>
            <person name="Yang G."/>
            <person name="Stott J.M."/>
            <person name="Schein J.E."/>
            <person name="Shin H."/>
            <person name="Smailus D."/>
            <person name="Siddiqui A.S."/>
            <person name="Marra M.A."/>
            <person name="Jones S.J.M."/>
            <person name="Holt R."/>
            <person name="Brinkman F.S.L."/>
            <person name="Miyauchi K."/>
            <person name="Fukuda M."/>
            <person name="Davies J.E."/>
            <person name="Mohn W.W."/>
            <person name="Eltis L.D."/>
        </authorList>
    </citation>
    <scope>NUCLEOTIDE SEQUENCE [LARGE SCALE GENOMIC DNA]</scope>
    <source>
        <strain evidence="3">RHA1</strain>
    </source>
</reference>
<dbReference type="KEGG" id="rha:RHA1_ro03150"/>
<sequence>MDATSGSTPSAPVAQLVPARRVDPAGLRDARRGVTRSPVRASTTPAISSEDRSPFDTTPPPSSDASSLNFFIGYHLLLLESF</sequence>
<dbReference type="AlphaFoldDB" id="Q0SBY3"/>
<feature type="compositionally biased region" description="Polar residues" evidence="1">
    <location>
        <begin position="1"/>
        <end position="10"/>
    </location>
</feature>
<evidence type="ECO:0000256" key="1">
    <source>
        <dbReference type="SAM" id="MobiDB-lite"/>
    </source>
</evidence>
<dbReference type="HOGENOM" id="CLU_2556029_0_0_11"/>
<feature type="compositionally biased region" description="Basic and acidic residues" evidence="1">
    <location>
        <begin position="20"/>
        <end position="32"/>
    </location>
</feature>
<organism evidence="2 3">
    <name type="scientific">Rhodococcus jostii (strain RHA1)</name>
    <dbReference type="NCBI Taxonomy" id="101510"/>
    <lineage>
        <taxon>Bacteria</taxon>
        <taxon>Bacillati</taxon>
        <taxon>Actinomycetota</taxon>
        <taxon>Actinomycetes</taxon>
        <taxon>Mycobacteriales</taxon>
        <taxon>Nocardiaceae</taxon>
        <taxon>Rhodococcus</taxon>
    </lineage>
</organism>
<protein>
    <submittedName>
        <fullName evidence="2">Uncharacterized protein</fullName>
    </submittedName>
</protein>
<gene>
    <name evidence="2" type="ordered locus">RHA1_ro03150</name>
</gene>
<dbReference type="EMBL" id="CP000431">
    <property type="protein sequence ID" value="ABG94953.1"/>
    <property type="molecule type" value="Genomic_DNA"/>
</dbReference>
<name>Q0SBY3_RHOJR</name>
<proteinExistence type="predicted"/>